<dbReference type="CDD" id="cd00267">
    <property type="entry name" value="ABC_ATPase"/>
    <property type="match status" value="1"/>
</dbReference>
<name>A0ABY4PEJ4_9LACO</name>
<dbReference type="Gene3D" id="3.40.50.300">
    <property type="entry name" value="P-loop containing nucleotide triphosphate hydrolases"/>
    <property type="match status" value="2"/>
</dbReference>
<gene>
    <name evidence="2" type="ORF">MOO47_01885</name>
</gene>
<dbReference type="EMBL" id="CP093365">
    <property type="protein sequence ID" value="UQS83962.1"/>
    <property type="molecule type" value="Genomic_DNA"/>
</dbReference>
<dbReference type="PANTHER" id="PTHR24220:SF86">
    <property type="entry name" value="ABC TRANSPORTER ABCH.1"/>
    <property type="match status" value="1"/>
</dbReference>
<dbReference type="InterPro" id="IPR003593">
    <property type="entry name" value="AAA+_ATPase"/>
</dbReference>
<organism evidence="2 3">
    <name type="scientific">Bombilactobacillus thymidiniphilus</name>
    <dbReference type="NCBI Taxonomy" id="2923363"/>
    <lineage>
        <taxon>Bacteria</taxon>
        <taxon>Bacillati</taxon>
        <taxon>Bacillota</taxon>
        <taxon>Bacilli</taxon>
        <taxon>Lactobacillales</taxon>
        <taxon>Lactobacillaceae</taxon>
        <taxon>Bombilactobacillus</taxon>
    </lineage>
</organism>
<dbReference type="PANTHER" id="PTHR24220">
    <property type="entry name" value="IMPORT ATP-BINDING PROTEIN"/>
    <property type="match status" value="1"/>
</dbReference>
<reference evidence="2 3" key="1">
    <citation type="journal article" date="2022" name="Int. J. Syst. Evol. Microbiol.">
        <title>Apilactobacillus apisilvae sp. nov., Nicolia spurrieriana gen. nov. sp. nov., Bombilactobacillus folatiphilus sp. nov. and Bombilactobacillus thymidiniphilus sp. nov., four new lactic acid bacterial isolates from stingless bees Tetragonula carbonaria and Austroplebeia australis.</title>
        <authorList>
            <person name="Oliphant S.A."/>
            <person name="Watson-Haigh N.S."/>
            <person name="Sumby K.M."/>
            <person name="Gardner J."/>
            <person name="Groom S."/>
            <person name="Jiranek V."/>
        </authorList>
    </citation>
    <scope>NUCLEOTIDE SEQUENCE [LARGE SCALE GENOMIC DNA]</scope>
    <source>
        <strain evidence="2 3">SG4_A1</strain>
    </source>
</reference>
<evidence type="ECO:0000313" key="2">
    <source>
        <dbReference type="EMBL" id="UQS83962.1"/>
    </source>
</evidence>
<dbReference type="Proteomes" id="UP000831947">
    <property type="component" value="Chromosome"/>
</dbReference>
<sequence length="431" mass="49800">MKKKVDLDSSSSYVKKIQNMFGITNSERIIYDDVNLDLIKDAQITCISGPSGSGKSLIGRTIEKRYGYSKVPLKVENEIPIIESLNVPFEKSLYYLNMVGLSEAYLYLTPYENLSTGQQFRYYLAQILLSGVSKVLIDEFTSFLDRDTAQIVSYNLQKVIRKSELSIVVITTNDDLEKYLQPDVHVKLNEFSKISIIKNNHDGGNYPFSSDIEVVNGSYDDIIPFEQYHYFDNPTCDTLERYGGKYYCLKYKNKILGVAVTSYPYPNNVSEVSLKNINSNLRKISRIIIHPQIRGIGATKLLFLKILQNEKKVIFVRSAMSLYHPFLNKLNMKENHYHYFGNDSDFIQTMQSLNSKSHKAWQKGVNYLSKLMYKDYINYCTIIGSPVLINQSFFLNVAEDTFYVDDIELIKDVIYPINMKEYFYDNRKGNL</sequence>
<dbReference type="InterPro" id="IPR027417">
    <property type="entry name" value="P-loop_NTPase"/>
</dbReference>
<feature type="domain" description="AAA+ ATPase" evidence="1">
    <location>
        <begin position="41"/>
        <end position="190"/>
    </location>
</feature>
<proteinExistence type="predicted"/>
<dbReference type="SMART" id="SM00382">
    <property type="entry name" value="AAA"/>
    <property type="match status" value="1"/>
</dbReference>
<dbReference type="InterPro" id="IPR015854">
    <property type="entry name" value="ABC_transpr_LolD-like"/>
</dbReference>
<keyword evidence="3" id="KW-1185">Reference proteome</keyword>
<evidence type="ECO:0000313" key="3">
    <source>
        <dbReference type="Proteomes" id="UP000831947"/>
    </source>
</evidence>
<protein>
    <recommendedName>
        <fullName evidence="1">AAA+ ATPase domain-containing protein</fullName>
    </recommendedName>
</protein>
<dbReference type="SUPFAM" id="SSF52540">
    <property type="entry name" value="P-loop containing nucleoside triphosphate hydrolases"/>
    <property type="match status" value="1"/>
</dbReference>
<dbReference type="RefSeq" id="WP_249513147.1">
    <property type="nucleotide sequence ID" value="NZ_CP093365.1"/>
</dbReference>
<evidence type="ECO:0000259" key="1">
    <source>
        <dbReference type="SMART" id="SM00382"/>
    </source>
</evidence>
<accession>A0ABY4PEJ4</accession>